<feature type="transmembrane region" description="Helical" evidence="1">
    <location>
        <begin position="58"/>
        <end position="79"/>
    </location>
</feature>
<keyword evidence="1" id="KW-0812">Transmembrane</keyword>
<protein>
    <submittedName>
        <fullName evidence="2">Uncharacterized protein</fullName>
    </submittedName>
</protein>
<reference evidence="2 3" key="1">
    <citation type="submission" date="2018-11" db="EMBL/GenBank/DDBJ databases">
        <title>Gordonia insulae sp. nov., isolated from an island soil.</title>
        <authorList>
            <person name="Kim Y.S."/>
            <person name="Kim S.B."/>
        </authorList>
    </citation>
    <scope>NUCLEOTIDE SEQUENCE [LARGE SCALE GENOMIC DNA]</scope>
    <source>
        <strain evidence="2 3">MMS17-SY073</strain>
    </source>
</reference>
<evidence type="ECO:0000313" key="3">
    <source>
        <dbReference type="Proteomes" id="UP000271469"/>
    </source>
</evidence>
<organism evidence="2 3">
    <name type="scientific">Gordonia insulae</name>
    <dbReference type="NCBI Taxonomy" id="2420509"/>
    <lineage>
        <taxon>Bacteria</taxon>
        <taxon>Bacillati</taxon>
        <taxon>Actinomycetota</taxon>
        <taxon>Actinomycetes</taxon>
        <taxon>Mycobacteriales</taxon>
        <taxon>Gordoniaceae</taxon>
        <taxon>Gordonia</taxon>
    </lineage>
</organism>
<evidence type="ECO:0000256" key="1">
    <source>
        <dbReference type="SAM" id="Phobius"/>
    </source>
</evidence>
<proteinExistence type="predicted"/>
<dbReference type="EMBL" id="CP033972">
    <property type="protein sequence ID" value="AZG47288.1"/>
    <property type="molecule type" value="Genomic_DNA"/>
</dbReference>
<feature type="transmembrane region" description="Helical" evidence="1">
    <location>
        <begin position="20"/>
        <end position="46"/>
    </location>
</feature>
<accession>A0A3G8JQV2</accession>
<gene>
    <name evidence="2" type="ORF">D7316_03896</name>
</gene>
<keyword evidence="1" id="KW-1133">Transmembrane helix</keyword>
<dbReference type="Proteomes" id="UP000271469">
    <property type="component" value="Chromosome"/>
</dbReference>
<keyword evidence="3" id="KW-1185">Reference proteome</keyword>
<keyword evidence="1" id="KW-0472">Membrane</keyword>
<evidence type="ECO:0000313" key="2">
    <source>
        <dbReference type="EMBL" id="AZG47288.1"/>
    </source>
</evidence>
<dbReference type="AlphaFoldDB" id="A0A3G8JQV2"/>
<name>A0A3G8JQV2_9ACTN</name>
<sequence length="91" mass="9818">MSSAAGYPGAMADRGREAVLAVITTVVLVVRLLATIALVLLAIGWAVASVRGSLLNEFLWPAVITAAVLLISTYLYSFLRVRHPRRNGWIP</sequence>
<dbReference type="KEGG" id="gom:D7316_03896"/>